<evidence type="ECO:0000313" key="1">
    <source>
        <dbReference type="EMBL" id="SUD65819.1"/>
    </source>
</evidence>
<dbReference type="AlphaFoldDB" id="A0A379KD62"/>
<dbReference type="RefSeq" id="WP_023873999.1">
    <property type="nucleotide sequence ID" value="NC_023018.2"/>
</dbReference>
<protein>
    <submittedName>
        <fullName evidence="1">Uncharacterized protein</fullName>
    </submittedName>
</protein>
<gene>
    <name evidence="1" type="ORF">NCTC13160_04917</name>
</gene>
<organism evidence="1 2">
    <name type="scientific">Pandoraea pnomenusa</name>
    <dbReference type="NCBI Taxonomy" id="93220"/>
    <lineage>
        <taxon>Bacteria</taxon>
        <taxon>Pseudomonadati</taxon>
        <taxon>Pseudomonadota</taxon>
        <taxon>Betaproteobacteria</taxon>
        <taxon>Burkholderiales</taxon>
        <taxon>Burkholderiaceae</taxon>
        <taxon>Pandoraea</taxon>
    </lineage>
</organism>
<dbReference type="EMBL" id="UGSG01000002">
    <property type="protein sequence ID" value="SUD65819.1"/>
    <property type="molecule type" value="Genomic_DNA"/>
</dbReference>
<accession>A0A379KD62</accession>
<dbReference type="GeneID" id="57198484"/>
<evidence type="ECO:0000313" key="2">
    <source>
        <dbReference type="Proteomes" id="UP000254573"/>
    </source>
</evidence>
<dbReference type="Proteomes" id="UP000254573">
    <property type="component" value="Unassembled WGS sequence"/>
</dbReference>
<dbReference type="KEGG" id="prb:X636_20675"/>
<sequence length="83" mass="8878">MEKALIEATMTTAGDTHAILAAIIALLSTTERTPQLEQAMHHWMETLLSASLGAGWSDTQIEAFEKTRALIEGSIGSAIAPKQ</sequence>
<reference evidence="1 2" key="1">
    <citation type="submission" date="2018-06" db="EMBL/GenBank/DDBJ databases">
        <authorList>
            <consortium name="Pathogen Informatics"/>
            <person name="Doyle S."/>
        </authorList>
    </citation>
    <scope>NUCLEOTIDE SEQUENCE [LARGE SCALE GENOMIC DNA]</scope>
    <source>
        <strain evidence="1 2">NCTC13160</strain>
    </source>
</reference>
<name>A0A379KD62_9BURK</name>
<proteinExistence type="predicted"/>